<evidence type="ECO:0000259" key="2">
    <source>
        <dbReference type="Pfam" id="PF14303"/>
    </source>
</evidence>
<dbReference type="InterPro" id="IPR029466">
    <property type="entry name" value="NAM-associated_C"/>
</dbReference>
<feature type="compositionally biased region" description="Polar residues" evidence="1">
    <location>
        <begin position="24"/>
        <end position="34"/>
    </location>
</feature>
<proteinExistence type="predicted"/>
<dbReference type="EnsemblPlants" id="KQK07023">
    <property type="protein sequence ID" value="KQK07023"/>
    <property type="gene ID" value="BRADI_2g32225v3"/>
</dbReference>
<evidence type="ECO:0000256" key="1">
    <source>
        <dbReference type="SAM" id="MobiDB-lite"/>
    </source>
</evidence>
<feature type="region of interest" description="Disordered" evidence="1">
    <location>
        <begin position="1"/>
        <end position="34"/>
    </location>
</feature>
<feature type="region of interest" description="Disordered" evidence="1">
    <location>
        <begin position="131"/>
        <end position="152"/>
    </location>
</feature>
<reference evidence="3" key="2">
    <citation type="submission" date="2017-06" db="EMBL/GenBank/DDBJ databases">
        <title>WGS assembly of Brachypodium distachyon.</title>
        <authorList>
            <consortium name="The International Brachypodium Initiative"/>
            <person name="Lucas S."/>
            <person name="Harmon-Smith M."/>
            <person name="Lail K."/>
            <person name="Tice H."/>
            <person name="Grimwood J."/>
            <person name="Bruce D."/>
            <person name="Barry K."/>
            <person name="Shu S."/>
            <person name="Lindquist E."/>
            <person name="Wang M."/>
            <person name="Pitluck S."/>
            <person name="Vogel J.P."/>
            <person name="Garvin D.F."/>
            <person name="Mockler T.C."/>
            <person name="Schmutz J."/>
            <person name="Rokhsar D."/>
            <person name="Bevan M.W."/>
        </authorList>
    </citation>
    <scope>NUCLEOTIDE SEQUENCE</scope>
    <source>
        <strain evidence="3">Bd21</strain>
    </source>
</reference>
<feature type="compositionally biased region" description="Acidic residues" evidence="1">
    <location>
        <begin position="1"/>
        <end position="21"/>
    </location>
</feature>
<dbReference type="EMBL" id="CM000881">
    <property type="protein sequence ID" value="KQK07023.1"/>
    <property type="molecule type" value="Genomic_DNA"/>
</dbReference>
<dbReference type="InParanoid" id="A0A0Q3G6M2"/>
<dbReference type="PANTHER" id="PTHR45125">
    <property type="entry name" value="F21J9.4-RELATED"/>
    <property type="match status" value="1"/>
</dbReference>
<dbReference type="AlphaFoldDB" id="A0A0Q3G6M2"/>
<evidence type="ECO:0000313" key="3">
    <source>
        <dbReference type="EMBL" id="KQK07023.1"/>
    </source>
</evidence>
<keyword evidence="5" id="KW-1185">Reference proteome</keyword>
<organism evidence="3">
    <name type="scientific">Brachypodium distachyon</name>
    <name type="common">Purple false brome</name>
    <name type="synonym">Trachynia distachya</name>
    <dbReference type="NCBI Taxonomy" id="15368"/>
    <lineage>
        <taxon>Eukaryota</taxon>
        <taxon>Viridiplantae</taxon>
        <taxon>Streptophyta</taxon>
        <taxon>Embryophyta</taxon>
        <taxon>Tracheophyta</taxon>
        <taxon>Spermatophyta</taxon>
        <taxon>Magnoliopsida</taxon>
        <taxon>Liliopsida</taxon>
        <taxon>Poales</taxon>
        <taxon>Poaceae</taxon>
        <taxon>BOP clade</taxon>
        <taxon>Pooideae</taxon>
        <taxon>Stipodae</taxon>
        <taxon>Brachypodieae</taxon>
        <taxon>Brachypodium</taxon>
    </lineage>
</organism>
<feature type="region of interest" description="Disordered" evidence="1">
    <location>
        <begin position="269"/>
        <end position="299"/>
    </location>
</feature>
<dbReference type="Pfam" id="PF14303">
    <property type="entry name" value="NAM-associated"/>
    <property type="match status" value="1"/>
</dbReference>
<dbReference type="Gramene" id="KQK07023">
    <property type="protein sequence ID" value="KQK07023"/>
    <property type="gene ID" value="BRADI_2g32225v3"/>
</dbReference>
<dbReference type="Proteomes" id="UP000008810">
    <property type="component" value="Chromosome 2"/>
</dbReference>
<reference evidence="4" key="3">
    <citation type="submission" date="2018-08" db="UniProtKB">
        <authorList>
            <consortium name="EnsemblPlants"/>
        </authorList>
    </citation>
    <scope>IDENTIFICATION</scope>
    <source>
        <strain evidence="4">cv. Bd21</strain>
    </source>
</reference>
<feature type="compositionally biased region" description="Basic and acidic residues" evidence="1">
    <location>
        <begin position="141"/>
        <end position="152"/>
    </location>
</feature>
<evidence type="ECO:0000313" key="5">
    <source>
        <dbReference type="Proteomes" id="UP000008810"/>
    </source>
</evidence>
<accession>A0A0Q3G6M2</accession>
<dbReference type="PANTHER" id="PTHR45125:SF37">
    <property type="entry name" value="NO APICAL MERISTEM-ASSOCIATED C-TERMINAL DOMAIN-CONTAINING PROTEIN"/>
    <property type="match status" value="1"/>
</dbReference>
<reference evidence="3 4" key="1">
    <citation type="journal article" date="2010" name="Nature">
        <title>Genome sequencing and analysis of the model grass Brachypodium distachyon.</title>
        <authorList>
            <consortium name="International Brachypodium Initiative"/>
        </authorList>
    </citation>
    <scope>NUCLEOTIDE SEQUENCE [LARGE SCALE GENOMIC DNA]</scope>
    <source>
        <strain evidence="3 4">Bd21</strain>
    </source>
</reference>
<gene>
    <name evidence="3" type="ORF">BRADI_2g32225v3</name>
</gene>
<feature type="domain" description="No apical meristem-associated C-terminal" evidence="2">
    <location>
        <begin position="130"/>
        <end position="258"/>
    </location>
</feature>
<protein>
    <recommendedName>
        <fullName evidence="2">No apical meristem-associated C-terminal domain-containing protein</fullName>
    </recommendedName>
</protein>
<sequence>MGAEGAEGEEENDLEEIDEGVFDGSQQKQPRRATNYSDLEDVTLVWSWESVSLDAVTGNDQTEKKYWQFYRLMPPNYSSRTLRSLQGQNCNGKVQSHAEFQREAIYTSTLLKEAAPKKGAFVHLDVYADESDAPKGGRNSKRPDGRKKEKEKIKKIAESSNLNSKFDELIKSKEIVSAAKLELKKINAEKKHEQKLQKLQGIHEVEFQKINVDPRKAKIEEEKAAAVVRAEENKIMLMNPSGLDPLAREWWELQRKDILQHCREATAEKENAAAATHGGDGGNGDAVANGHGQGDEFHA</sequence>
<evidence type="ECO:0000313" key="4">
    <source>
        <dbReference type="EnsemblPlants" id="KQK07023"/>
    </source>
</evidence>
<name>A0A0Q3G6M2_BRADI</name>